<evidence type="ECO:0000256" key="9">
    <source>
        <dbReference type="ARBA" id="ARBA00023136"/>
    </source>
</evidence>
<dbReference type="FunFam" id="3.30.450.60:FF:000014">
    <property type="entry name" value="Coatomer subunit zeta-2"/>
    <property type="match status" value="1"/>
</dbReference>
<dbReference type="SUPFAM" id="SSF64356">
    <property type="entry name" value="SNARE-like"/>
    <property type="match status" value="1"/>
</dbReference>
<keyword evidence="5 12" id="KW-0963">Cytoplasm</keyword>
<dbReference type="InterPro" id="IPR011012">
    <property type="entry name" value="Longin-like_dom_sf"/>
</dbReference>
<dbReference type="PANTHER" id="PTHR11043">
    <property type="entry name" value="ZETA-COAT PROTEIN"/>
    <property type="match status" value="1"/>
</dbReference>
<evidence type="ECO:0000256" key="11">
    <source>
        <dbReference type="ARBA" id="ARBA00045555"/>
    </source>
</evidence>
<dbReference type="InterPro" id="IPR039652">
    <property type="entry name" value="Coatomer_zeta"/>
</dbReference>
<dbReference type="AlphaFoldDB" id="A0AA35Y787"/>
<dbReference type="EMBL" id="OX465077">
    <property type="protein sequence ID" value="CAI9269909.1"/>
    <property type="molecule type" value="Genomic_DNA"/>
</dbReference>
<name>A0AA35Y787_LACSI</name>
<evidence type="ECO:0000256" key="7">
    <source>
        <dbReference type="ARBA" id="ARBA00022927"/>
    </source>
</evidence>
<proteinExistence type="inferred from homology"/>
<dbReference type="Pfam" id="PF01217">
    <property type="entry name" value="Clat_adaptor_s"/>
    <property type="match status" value="1"/>
</dbReference>
<dbReference type="PANTHER" id="PTHR11043:SF0">
    <property type="entry name" value="COATOMER SUBUNIT ZETA"/>
    <property type="match status" value="1"/>
</dbReference>
<reference evidence="15" key="1">
    <citation type="submission" date="2023-04" db="EMBL/GenBank/DDBJ databases">
        <authorList>
            <person name="Vijverberg K."/>
            <person name="Xiong W."/>
            <person name="Schranz E."/>
        </authorList>
    </citation>
    <scope>NUCLEOTIDE SEQUENCE</scope>
</reference>
<evidence type="ECO:0000256" key="5">
    <source>
        <dbReference type="ARBA" id="ARBA00022490"/>
    </source>
</evidence>
<evidence type="ECO:0000256" key="8">
    <source>
        <dbReference type="ARBA" id="ARBA00023034"/>
    </source>
</evidence>
<evidence type="ECO:0000256" key="6">
    <source>
        <dbReference type="ARBA" id="ARBA00022892"/>
    </source>
</evidence>
<evidence type="ECO:0000313" key="15">
    <source>
        <dbReference type="EMBL" id="CAI9269909.1"/>
    </source>
</evidence>
<evidence type="ECO:0000259" key="14">
    <source>
        <dbReference type="Pfam" id="PF01217"/>
    </source>
</evidence>
<dbReference type="GO" id="GO:0006890">
    <property type="term" value="P:retrograde vesicle-mediated transport, Golgi to endoplasmic reticulum"/>
    <property type="evidence" value="ECO:0007669"/>
    <property type="project" value="UniProtKB-UniRule"/>
</dbReference>
<comment type="function">
    <text evidence="11">The coatomer is a cytosolic protein complex that binds to dilysine motifs and reversibly associates with Golgi non-clathrin-coated vesicles, which further mediate biosynthetic protein transport from the ER, via the Golgi up to the trans Golgi network. Coatomer complex is required for budding from Golgi membranes, and is essential for the retrograde Golgi-to-ER transport of dilysine-tagged proteins. The zeta subunit may be involved in regulating the coat assembly and, hence, the rate of biosynthetic protein transport due to its association-dissociation properties with the coatomer complex.</text>
</comment>
<protein>
    <recommendedName>
        <fullName evidence="12">Coatomer subunit zeta</fullName>
    </recommendedName>
</protein>
<evidence type="ECO:0000256" key="10">
    <source>
        <dbReference type="ARBA" id="ARBA00023329"/>
    </source>
</evidence>
<feature type="compositionally biased region" description="Low complexity" evidence="13">
    <location>
        <begin position="79"/>
        <end position="92"/>
    </location>
</feature>
<keyword evidence="9 12" id="KW-0472">Membrane</keyword>
<dbReference type="CDD" id="cd14829">
    <property type="entry name" value="Zeta-COP"/>
    <property type="match status" value="1"/>
</dbReference>
<keyword evidence="4 12" id="KW-0813">Transport</keyword>
<keyword evidence="7 12" id="KW-0653">Protein transport</keyword>
<evidence type="ECO:0000256" key="3">
    <source>
        <dbReference type="ARBA" id="ARBA00011775"/>
    </source>
</evidence>
<gene>
    <name evidence="15" type="ORF">LSALG_LOCUS10255</name>
</gene>
<dbReference type="InterPro" id="IPR022775">
    <property type="entry name" value="AP_mu_sigma_su"/>
</dbReference>
<comment type="subunit">
    <text evidence="3 12">Oligomeric complex that consists of at least the alpha, beta, beta', gamma, delta, epsilon and zeta subunits.</text>
</comment>
<dbReference type="Proteomes" id="UP001177003">
    <property type="component" value="Chromosome 1"/>
</dbReference>
<feature type="region of interest" description="Disordered" evidence="13">
    <location>
        <begin position="71"/>
        <end position="92"/>
    </location>
</feature>
<keyword evidence="16" id="KW-1185">Reference proteome</keyword>
<evidence type="ECO:0000256" key="12">
    <source>
        <dbReference type="RuleBase" id="RU366053"/>
    </source>
</evidence>
<comment type="subcellular location">
    <subcellularLocation>
        <location evidence="12">Cytoplasm</location>
    </subcellularLocation>
    <subcellularLocation>
        <location evidence="1 12">Golgi apparatus membrane</location>
        <topology evidence="1 12">Peripheral membrane protein</topology>
        <orientation evidence="1 12">Cytoplasmic side</orientation>
    </subcellularLocation>
    <subcellularLocation>
        <location evidence="12">Cytoplasmic vesicle</location>
        <location evidence="12">COPI-coated vesicle membrane</location>
        <topology evidence="12">Peripheral membrane protein</topology>
        <orientation evidence="12">Cytoplasmic side</orientation>
    </subcellularLocation>
</comment>
<evidence type="ECO:0000256" key="4">
    <source>
        <dbReference type="ARBA" id="ARBA00022448"/>
    </source>
</evidence>
<dbReference type="GO" id="GO:0030126">
    <property type="term" value="C:COPI vesicle coat"/>
    <property type="evidence" value="ECO:0007669"/>
    <property type="project" value="UniProtKB-UniRule"/>
</dbReference>
<evidence type="ECO:0000256" key="2">
    <source>
        <dbReference type="ARBA" id="ARBA00006972"/>
    </source>
</evidence>
<dbReference type="GO" id="GO:0000139">
    <property type="term" value="C:Golgi membrane"/>
    <property type="evidence" value="ECO:0007669"/>
    <property type="project" value="UniProtKB-SubCell"/>
</dbReference>
<evidence type="ECO:0000256" key="1">
    <source>
        <dbReference type="ARBA" id="ARBA00004255"/>
    </source>
</evidence>
<evidence type="ECO:0000256" key="13">
    <source>
        <dbReference type="SAM" id="MobiDB-lite"/>
    </source>
</evidence>
<sequence length="343" mass="37623">MHDSVNAFMKTYFASYLHLDELDLTGLRHLYCGSDTKGNLPEGNTSSVGTSSSPHDELDLTGLRHLCRGSDNEGNPLEGKTSSDGPSSSPPGTKFEQCLTKLVNNDSYMLCRVLRLKEFLPLIGESFGLRVRAHELGVRHFFESLAFWPESSCPRARSSPFLRVIGESCPSVKNILLLDSEGGRIAVKYYSDDWPTNNAKEAFEKSIFTKTQKTNARTEAEIAMLENNVIVYKFAQDLHFFVTGGDDENELILSTVLQGFFDAVGLLLRGTVDKKEALENLDLIMLCLDEIIDGGIILETDANVIAGKVASHSVDSGAPLSEQTISQALATAREHLTRSLLSG</sequence>
<feature type="domain" description="AP complex mu/sigma subunit" evidence="14">
    <location>
        <begin position="172"/>
        <end position="310"/>
    </location>
</feature>
<keyword evidence="10 12" id="KW-0968">Cytoplasmic vesicle</keyword>
<dbReference type="GO" id="GO:0006891">
    <property type="term" value="P:intra-Golgi vesicle-mediated transport"/>
    <property type="evidence" value="ECO:0007669"/>
    <property type="project" value="TreeGrafter"/>
</dbReference>
<comment type="similarity">
    <text evidence="2 12">Belongs to the adaptor complexes small subunit family.</text>
</comment>
<evidence type="ECO:0000313" key="16">
    <source>
        <dbReference type="Proteomes" id="UP001177003"/>
    </source>
</evidence>
<organism evidence="15 16">
    <name type="scientific">Lactuca saligna</name>
    <name type="common">Willowleaf lettuce</name>
    <dbReference type="NCBI Taxonomy" id="75948"/>
    <lineage>
        <taxon>Eukaryota</taxon>
        <taxon>Viridiplantae</taxon>
        <taxon>Streptophyta</taxon>
        <taxon>Embryophyta</taxon>
        <taxon>Tracheophyta</taxon>
        <taxon>Spermatophyta</taxon>
        <taxon>Magnoliopsida</taxon>
        <taxon>eudicotyledons</taxon>
        <taxon>Gunneridae</taxon>
        <taxon>Pentapetalae</taxon>
        <taxon>asterids</taxon>
        <taxon>campanulids</taxon>
        <taxon>Asterales</taxon>
        <taxon>Asteraceae</taxon>
        <taxon>Cichorioideae</taxon>
        <taxon>Cichorieae</taxon>
        <taxon>Lactucinae</taxon>
        <taxon>Lactuca</taxon>
    </lineage>
</organism>
<keyword evidence="8 12" id="KW-0333">Golgi apparatus</keyword>
<keyword evidence="6 12" id="KW-0931">ER-Golgi transport</keyword>
<accession>A0AA35Y787</accession>
<dbReference type="GO" id="GO:0006886">
    <property type="term" value="P:intracellular protein transport"/>
    <property type="evidence" value="ECO:0007669"/>
    <property type="project" value="TreeGrafter"/>
</dbReference>
<dbReference type="Gene3D" id="3.30.450.60">
    <property type="match status" value="1"/>
</dbReference>